<dbReference type="InterPro" id="IPR003439">
    <property type="entry name" value="ABC_transporter-like_ATP-bd"/>
</dbReference>
<evidence type="ECO:0000256" key="7">
    <source>
        <dbReference type="SAM" id="Phobius"/>
    </source>
</evidence>
<evidence type="ECO:0000256" key="5">
    <source>
        <dbReference type="ARBA" id="ARBA00022989"/>
    </source>
</evidence>
<dbReference type="SMART" id="SM00382">
    <property type="entry name" value="AAA"/>
    <property type="match status" value="1"/>
</dbReference>
<keyword evidence="6 7" id="KW-0472">Membrane</keyword>
<dbReference type="AlphaFoldDB" id="A0AA42WWI4"/>
<keyword evidence="3" id="KW-0547">Nucleotide-binding</keyword>
<dbReference type="Gene3D" id="1.20.1560.10">
    <property type="entry name" value="ABC transporter type 1, transmembrane domain"/>
    <property type="match status" value="1"/>
</dbReference>
<dbReference type="GO" id="GO:0015421">
    <property type="term" value="F:ABC-type oligopeptide transporter activity"/>
    <property type="evidence" value="ECO:0007669"/>
    <property type="project" value="TreeGrafter"/>
</dbReference>
<dbReference type="InterPro" id="IPR027417">
    <property type="entry name" value="P-loop_NTPase"/>
</dbReference>
<dbReference type="InterPro" id="IPR011527">
    <property type="entry name" value="ABC1_TM_dom"/>
</dbReference>
<dbReference type="Pfam" id="PF00664">
    <property type="entry name" value="ABC_membrane"/>
    <property type="match status" value="1"/>
</dbReference>
<feature type="transmembrane region" description="Helical" evidence="7">
    <location>
        <begin position="21"/>
        <end position="43"/>
    </location>
</feature>
<dbReference type="PANTHER" id="PTHR43394:SF1">
    <property type="entry name" value="ATP-BINDING CASSETTE SUB-FAMILY B MEMBER 10, MITOCHONDRIAL"/>
    <property type="match status" value="1"/>
</dbReference>
<dbReference type="InterPro" id="IPR003593">
    <property type="entry name" value="AAA+_ATPase"/>
</dbReference>
<keyword evidence="4 10" id="KW-0067">ATP-binding</keyword>
<evidence type="ECO:0000256" key="1">
    <source>
        <dbReference type="ARBA" id="ARBA00004651"/>
    </source>
</evidence>
<dbReference type="RefSeq" id="WP_279728421.1">
    <property type="nucleotide sequence ID" value="NZ_JAOCKX010000029.1"/>
</dbReference>
<accession>A0AA42WWI4</accession>
<dbReference type="PROSITE" id="PS50893">
    <property type="entry name" value="ABC_TRANSPORTER_2"/>
    <property type="match status" value="1"/>
</dbReference>
<evidence type="ECO:0000256" key="4">
    <source>
        <dbReference type="ARBA" id="ARBA00022840"/>
    </source>
</evidence>
<gene>
    <name evidence="10" type="ORF">N5J77_18375</name>
</gene>
<proteinExistence type="predicted"/>
<comment type="subcellular location">
    <subcellularLocation>
        <location evidence="1">Cell membrane</location>
        <topology evidence="1">Multi-pass membrane protein</topology>
    </subcellularLocation>
</comment>
<protein>
    <submittedName>
        <fullName evidence="10">ATP-binding cassette domain-containing protein</fullName>
    </submittedName>
</protein>
<dbReference type="PANTHER" id="PTHR43394">
    <property type="entry name" value="ATP-DEPENDENT PERMEASE MDL1, MITOCHONDRIAL"/>
    <property type="match status" value="1"/>
</dbReference>
<reference evidence="10" key="1">
    <citation type="submission" date="2022-09" db="EMBL/GenBank/DDBJ databases">
        <title>Intensive care unit water sources are persistently colonized with multi-drug resistant bacteria and are the site of extensive horizontal gene transfer of antibiotic resistance genes.</title>
        <authorList>
            <person name="Diorio-Toth L."/>
        </authorList>
    </citation>
    <scope>NUCLEOTIDE SEQUENCE</scope>
    <source>
        <strain evidence="10">GD03659</strain>
    </source>
</reference>
<evidence type="ECO:0000259" key="8">
    <source>
        <dbReference type="PROSITE" id="PS50893"/>
    </source>
</evidence>
<dbReference type="GO" id="GO:0005886">
    <property type="term" value="C:plasma membrane"/>
    <property type="evidence" value="ECO:0007669"/>
    <property type="project" value="UniProtKB-SubCell"/>
</dbReference>
<feature type="domain" description="ABC transporter" evidence="8">
    <location>
        <begin position="315"/>
        <end position="541"/>
    </location>
</feature>
<dbReference type="SUPFAM" id="SSF90123">
    <property type="entry name" value="ABC transporter transmembrane region"/>
    <property type="match status" value="1"/>
</dbReference>
<dbReference type="Proteomes" id="UP001162318">
    <property type="component" value="Unassembled WGS sequence"/>
</dbReference>
<evidence type="ECO:0000256" key="2">
    <source>
        <dbReference type="ARBA" id="ARBA00022692"/>
    </source>
</evidence>
<evidence type="ECO:0000256" key="3">
    <source>
        <dbReference type="ARBA" id="ARBA00022741"/>
    </source>
</evidence>
<evidence type="ECO:0000313" key="10">
    <source>
        <dbReference type="EMBL" id="MDH2133100.1"/>
    </source>
</evidence>
<dbReference type="InterPro" id="IPR017871">
    <property type="entry name" value="ABC_transporter-like_CS"/>
</dbReference>
<keyword evidence="5 7" id="KW-1133">Transmembrane helix</keyword>
<dbReference type="InterPro" id="IPR036640">
    <property type="entry name" value="ABC1_TM_sf"/>
</dbReference>
<evidence type="ECO:0000259" key="9">
    <source>
        <dbReference type="PROSITE" id="PS50929"/>
    </source>
</evidence>
<dbReference type="EMBL" id="JAOCKX010000029">
    <property type="protein sequence ID" value="MDH2133100.1"/>
    <property type="molecule type" value="Genomic_DNA"/>
</dbReference>
<feature type="transmembrane region" description="Helical" evidence="7">
    <location>
        <begin position="146"/>
        <end position="179"/>
    </location>
</feature>
<comment type="caution">
    <text evidence="10">The sequence shown here is derived from an EMBL/GenBank/DDBJ whole genome shotgun (WGS) entry which is preliminary data.</text>
</comment>
<dbReference type="PROSITE" id="PS00211">
    <property type="entry name" value="ABC_TRANSPORTER_1"/>
    <property type="match status" value="1"/>
</dbReference>
<sequence length="541" mass="55318">MNPIRIALDKAAGSATLLRRATLCAVIAALAGIALLALAGWFLTAAATAGAAGTLAVQAFNYLVPSAAIRLLAILRTVSRYGERLWSHRAALEAMGGLRASLFARLAAQDSRTALPLSSGDAAARLTGDIDALEDLVVRRPSRTAGLMAAMAGVMLAASGGWLSALLLAVMLAALPLLLRILARHLTEGPAQQAADALGAMRARYVELASARAEIAAYGLGDRVMAELAPLTHRLDRARARLFIGEGVQAALLAAYSALAVMLVLLGADAPAPLVALALLASAGAVEAMAGLSRTAFRQASVDAGLARLAALDALPLEDAPAPSAATAQAIRLGAVELRPGARVAITGRSGSGKSLLAEGLAGLRPVTADVALGGHLLAACSGTELRDQFALSPQDAPMLAGSIADNLRLARPGIDAADMVDALHVACLDQRIASLPGGIDYRLGEAGGTLSGGERKRLSLARALLTGRPWLLLDEPTEGLDAATEALLISRLRIWLDRTGTGLILISHRPAPLTLTDRQVPVSAIAPLPSQGLPGVASAA</sequence>
<feature type="transmembrane region" description="Helical" evidence="7">
    <location>
        <begin position="55"/>
        <end position="78"/>
    </location>
</feature>
<organism evidence="10 11">
    <name type="scientific">Sphingobium yanoikuyae</name>
    <name type="common">Sphingomonas yanoikuyae</name>
    <dbReference type="NCBI Taxonomy" id="13690"/>
    <lineage>
        <taxon>Bacteria</taxon>
        <taxon>Pseudomonadati</taxon>
        <taxon>Pseudomonadota</taxon>
        <taxon>Alphaproteobacteria</taxon>
        <taxon>Sphingomonadales</taxon>
        <taxon>Sphingomonadaceae</taxon>
        <taxon>Sphingobium</taxon>
    </lineage>
</organism>
<feature type="domain" description="ABC transmembrane type-1" evidence="9">
    <location>
        <begin position="21"/>
        <end position="266"/>
    </location>
</feature>
<evidence type="ECO:0000313" key="11">
    <source>
        <dbReference type="Proteomes" id="UP001162318"/>
    </source>
</evidence>
<name>A0AA42WWI4_SPHYA</name>
<evidence type="ECO:0000256" key="6">
    <source>
        <dbReference type="ARBA" id="ARBA00023136"/>
    </source>
</evidence>
<dbReference type="GO" id="GO:0016887">
    <property type="term" value="F:ATP hydrolysis activity"/>
    <property type="evidence" value="ECO:0007669"/>
    <property type="project" value="InterPro"/>
</dbReference>
<dbReference type="SUPFAM" id="SSF52540">
    <property type="entry name" value="P-loop containing nucleoside triphosphate hydrolases"/>
    <property type="match status" value="1"/>
</dbReference>
<dbReference type="PROSITE" id="PS50929">
    <property type="entry name" value="ABC_TM1F"/>
    <property type="match status" value="1"/>
</dbReference>
<dbReference type="Gene3D" id="3.40.50.300">
    <property type="entry name" value="P-loop containing nucleotide triphosphate hydrolases"/>
    <property type="match status" value="1"/>
</dbReference>
<dbReference type="GO" id="GO:0005524">
    <property type="term" value="F:ATP binding"/>
    <property type="evidence" value="ECO:0007669"/>
    <property type="project" value="UniProtKB-KW"/>
</dbReference>
<dbReference type="Pfam" id="PF00005">
    <property type="entry name" value="ABC_tran"/>
    <property type="match status" value="1"/>
</dbReference>
<dbReference type="InterPro" id="IPR039421">
    <property type="entry name" value="Type_1_exporter"/>
</dbReference>
<keyword evidence="2 7" id="KW-0812">Transmembrane</keyword>